<name>A0A251WZB4_9RHOB</name>
<dbReference type="EMBL" id="MSPP01000002">
    <property type="protein sequence ID" value="OUD09820.1"/>
    <property type="molecule type" value="Genomic_DNA"/>
</dbReference>
<accession>A0A251WZB4</accession>
<evidence type="ECO:0000256" key="1">
    <source>
        <dbReference type="SAM" id="SignalP"/>
    </source>
</evidence>
<dbReference type="OrthoDB" id="9809144at2"/>
<dbReference type="Gene3D" id="2.70.70.10">
    <property type="entry name" value="Glucose Permease (Domain IIA)"/>
    <property type="match status" value="1"/>
</dbReference>
<evidence type="ECO:0000313" key="2">
    <source>
        <dbReference type="EMBL" id="OUD09820.1"/>
    </source>
</evidence>
<comment type="caution">
    <text evidence="2">The sequence shown here is derived from an EMBL/GenBank/DDBJ whole genome shotgun (WGS) entry which is preliminary data.</text>
</comment>
<feature type="signal peptide" evidence="1">
    <location>
        <begin position="1"/>
        <end position="18"/>
    </location>
</feature>
<dbReference type="Proteomes" id="UP000194664">
    <property type="component" value="Unassembled WGS sequence"/>
</dbReference>
<protein>
    <submittedName>
        <fullName evidence="2">Peptidase M23</fullName>
    </submittedName>
</protein>
<reference evidence="2 3" key="1">
    <citation type="submission" date="2016-12" db="EMBL/GenBank/DDBJ databases">
        <title>The draft genome sequence of HSLHS2.</title>
        <authorList>
            <person name="Hu D."/>
            <person name="Wang L."/>
            <person name="Shao Z."/>
        </authorList>
    </citation>
    <scope>NUCLEOTIDE SEQUENCE [LARGE SCALE GENOMIC DNA]</scope>
    <source>
        <strain evidence="2">MCCC 1A06712</strain>
    </source>
</reference>
<sequence>MIRAFAFISLIWASTALAQTSPGEAAVNAAQRIEDASIQLQNASSARDRVTALTETVKAYEEGLIALREGLRRAAVRQEALELELNAKSDEIAQLLGVLQSMGRAPSPVLLLHPTGPTGTARSGMILADVTPALQDEVVALRAQLEEVAFLRDLQNNAADTLTKGLNGAQSARAALSAAISDRTDLPQRFTEDDIQTALLIASAETLDAFASGLNDTIGTELDISSPDALSKRGELPLPVQGRVLRGFNEEDLAGISRPGLLIAARPRVIVTTPVAATLRFRGPLLDYGNVVILEPAADVLFIYAGLAEVFGNVGEILPAGSPIGMMGGDSPLVDEILTEMQNGAGLTATETLYLEVREGQAPVDPALWFAIE</sequence>
<keyword evidence="3" id="KW-1185">Reference proteome</keyword>
<dbReference type="RefSeq" id="WP_086451158.1">
    <property type="nucleotide sequence ID" value="NZ_MSPP01000002.1"/>
</dbReference>
<evidence type="ECO:0000313" key="3">
    <source>
        <dbReference type="Proteomes" id="UP000194664"/>
    </source>
</evidence>
<dbReference type="InterPro" id="IPR011055">
    <property type="entry name" value="Dup_hybrid_motif"/>
</dbReference>
<proteinExistence type="predicted"/>
<dbReference type="AlphaFoldDB" id="A0A251WZB4"/>
<gene>
    <name evidence="2" type="ORF">BVC71_08320</name>
</gene>
<dbReference type="SUPFAM" id="SSF51261">
    <property type="entry name" value="Duplicated hybrid motif"/>
    <property type="match status" value="1"/>
</dbReference>
<feature type="chain" id="PRO_5012332203" evidence="1">
    <location>
        <begin position="19"/>
        <end position="373"/>
    </location>
</feature>
<organism evidence="2 3">
    <name type="scientific">Marivivens niveibacter</name>
    <dbReference type="NCBI Taxonomy" id="1930667"/>
    <lineage>
        <taxon>Bacteria</taxon>
        <taxon>Pseudomonadati</taxon>
        <taxon>Pseudomonadota</taxon>
        <taxon>Alphaproteobacteria</taxon>
        <taxon>Rhodobacterales</taxon>
        <taxon>Paracoccaceae</taxon>
        <taxon>Marivivens group</taxon>
        <taxon>Marivivens</taxon>
    </lineage>
</organism>
<keyword evidence="1" id="KW-0732">Signal</keyword>